<sequence length="80" mass="9229">MKRKESIIRYLGRVSRGNRHQIAEAIGAGLEITSVRLTELKQAGVVRNVKWPDGSKVWVLTKEGTRRFDYYVQRDKQRGA</sequence>
<organism evidence="1">
    <name type="scientific">marine sediment metagenome</name>
    <dbReference type="NCBI Taxonomy" id="412755"/>
    <lineage>
        <taxon>unclassified sequences</taxon>
        <taxon>metagenomes</taxon>
        <taxon>ecological metagenomes</taxon>
    </lineage>
</organism>
<evidence type="ECO:0000313" key="1">
    <source>
        <dbReference type="EMBL" id="GAJ13705.1"/>
    </source>
</evidence>
<protein>
    <submittedName>
        <fullName evidence="1">Uncharacterized protein</fullName>
    </submittedName>
</protein>
<name>X1VU76_9ZZZZ</name>
<dbReference type="EMBL" id="BARW01032482">
    <property type="protein sequence ID" value="GAJ13705.1"/>
    <property type="molecule type" value="Genomic_DNA"/>
</dbReference>
<dbReference type="AlphaFoldDB" id="X1VU76"/>
<dbReference type="SUPFAM" id="SSF46785">
    <property type="entry name" value="Winged helix' DNA-binding domain"/>
    <property type="match status" value="1"/>
</dbReference>
<accession>X1VU76</accession>
<comment type="caution">
    <text evidence="1">The sequence shown here is derived from an EMBL/GenBank/DDBJ whole genome shotgun (WGS) entry which is preliminary data.</text>
</comment>
<proteinExistence type="predicted"/>
<reference evidence="1" key="1">
    <citation type="journal article" date="2014" name="Front. Microbiol.">
        <title>High frequency of phylogenetically diverse reductive dehalogenase-homologous genes in deep subseafloor sedimentary metagenomes.</title>
        <authorList>
            <person name="Kawai M."/>
            <person name="Futagami T."/>
            <person name="Toyoda A."/>
            <person name="Takaki Y."/>
            <person name="Nishi S."/>
            <person name="Hori S."/>
            <person name="Arai W."/>
            <person name="Tsubouchi T."/>
            <person name="Morono Y."/>
            <person name="Uchiyama I."/>
            <person name="Ito T."/>
            <person name="Fujiyama A."/>
            <person name="Inagaki F."/>
            <person name="Takami H."/>
        </authorList>
    </citation>
    <scope>NUCLEOTIDE SEQUENCE</scope>
    <source>
        <strain evidence="1">Expedition CK06-06</strain>
    </source>
</reference>
<gene>
    <name evidence="1" type="ORF">S12H4_51404</name>
</gene>
<dbReference type="InterPro" id="IPR036390">
    <property type="entry name" value="WH_DNA-bd_sf"/>
</dbReference>